<sequence>MTSTNLVIKQLQEKSQKRRKLLAQQLGVGDVDSLATVLGYEKERSATVGAHHSGGAATAAAGGSSTDQHVTNRANDDVNGSGGGSSATGGADCAEDRSDKSGAKDTADDCDSSKRPKTDANDEPIDGTEPMATYTDSSTFLKGTQSANPHNDYCQHFVDIGQRPQNFIRDVGLTDRFEEYPKLKELIRLKDELIAQTATPPMYLKCDLRQFDLKDIRCKFDVILIEPPLEEYQRSHGVTNMKFANWSEVMSLPIEDVAAQRSFVFLWCGSSDGLDLGRQCLRKWGFRRCEDICWIKTNINTPGHSKNLEQNALFQRTKEHCLMGIKGTVRRSTDGDFIHANVDIDLIISEEFEYGSIQKPEEIFHIIEHFCLGRRRLHVFGRDSTIRPGWLTVGPGLTNSNFNSETYCSYFNANPNDFLTGCTDRIESLRPKSPPPKTKGQNNQRSGGRGGGAGGRGGARRGGQR</sequence>
<dbReference type="AlphaFoldDB" id="A0A7R9KNK6"/>
<dbReference type="InterPro" id="IPR007757">
    <property type="entry name" value="MT-A70-like"/>
</dbReference>
<name>A0A7R9KNK6_9ACAR</name>
<dbReference type="GO" id="GO:0003729">
    <property type="term" value="F:mRNA binding"/>
    <property type="evidence" value="ECO:0007669"/>
    <property type="project" value="TreeGrafter"/>
</dbReference>
<feature type="compositionally biased region" description="Low complexity" evidence="6">
    <location>
        <begin position="49"/>
        <end position="66"/>
    </location>
</feature>
<dbReference type="Proteomes" id="UP000759131">
    <property type="component" value="Unassembled WGS sequence"/>
</dbReference>
<evidence type="ECO:0000313" key="7">
    <source>
        <dbReference type="EMBL" id="CAD7625443.1"/>
    </source>
</evidence>
<reference evidence="7" key="1">
    <citation type="submission" date="2020-11" db="EMBL/GenBank/DDBJ databases">
        <authorList>
            <person name="Tran Van P."/>
        </authorList>
    </citation>
    <scope>NUCLEOTIDE SEQUENCE</scope>
</reference>
<feature type="compositionally biased region" description="Gly residues" evidence="6">
    <location>
        <begin position="447"/>
        <end position="457"/>
    </location>
</feature>
<dbReference type="Pfam" id="PF05063">
    <property type="entry name" value="MT-A70"/>
    <property type="match status" value="1"/>
</dbReference>
<proteinExistence type="inferred from homology"/>
<feature type="compositionally biased region" description="Basic and acidic residues" evidence="6">
    <location>
        <begin position="94"/>
        <end position="120"/>
    </location>
</feature>
<dbReference type="OrthoDB" id="14833at2759"/>
<comment type="similarity">
    <text evidence="5">Belongs to the MT-A70-like family.</text>
</comment>
<keyword evidence="2" id="KW-0539">Nucleus</keyword>
<dbReference type="PANTHER" id="PTHR13107">
    <property type="entry name" value="N6-ADENOSINE-METHYLTRANSFERASE NON-CATALYTIC SUBUNIT"/>
    <property type="match status" value="1"/>
</dbReference>
<organism evidence="7">
    <name type="scientific">Medioppia subpectinata</name>
    <dbReference type="NCBI Taxonomy" id="1979941"/>
    <lineage>
        <taxon>Eukaryota</taxon>
        <taxon>Metazoa</taxon>
        <taxon>Ecdysozoa</taxon>
        <taxon>Arthropoda</taxon>
        <taxon>Chelicerata</taxon>
        <taxon>Arachnida</taxon>
        <taxon>Acari</taxon>
        <taxon>Acariformes</taxon>
        <taxon>Sarcoptiformes</taxon>
        <taxon>Oribatida</taxon>
        <taxon>Brachypylina</taxon>
        <taxon>Oppioidea</taxon>
        <taxon>Oppiidae</taxon>
        <taxon>Medioppia</taxon>
    </lineage>
</organism>
<dbReference type="PROSITE" id="PS51592">
    <property type="entry name" value="SAM_MTA70L_2"/>
    <property type="match status" value="1"/>
</dbReference>
<evidence type="ECO:0000256" key="3">
    <source>
        <dbReference type="ARBA" id="ARBA00032942"/>
    </source>
</evidence>
<dbReference type="PANTHER" id="PTHR13107:SF0">
    <property type="entry name" value="N6-ADENOSINE-METHYLTRANSFERASE NON-CATALYTIC SUBUNIT"/>
    <property type="match status" value="1"/>
</dbReference>
<comment type="subcellular location">
    <subcellularLocation>
        <location evidence="1">Nucleus</location>
    </subcellularLocation>
</comment>
<keyword evidence="8" id="KW-1185">Reference proteome</keyword>
<dbReference type="EMBL" id="OC857641">
    <property type="protein sequence ID" value="CAD7625443.1"/>
    <property type="molecule type" value="Genomic_DNA"/>
</dbReference>
<gene>
    <name evidence="7" type="ORF">OSB1V03_LOCUS5877</name>
</gene>
<dbReference type="GO" id="GO:0036396">
    <property type="term" value="C:RNA N6-methyladenosine methyltransferase complex"/>
    <property type="evidence" value="ECO:0007669"/>
    <property type="project" value="TreeGrafter"/>
</dbReference>
<dbReference type="EMBL" id="CAJPIZ010003066">
    <property type="protein sequence ID" value="CAG2105873.1"/>
    <property type="molecule type" value="Genomic_DNA"/>
</dbReference>
<dbReference type="SUPFAM" id="SSF53335">
    <property type="entry name" value="S-adenosyl-L-methionine-dependent methyltransferases"/>
    <property type="match status" value="1"/>
</dbReference>
<evidence type="ECO:0000256" key="6">
    <source>
        <dbReference type="SAM" id="MobiDB-lite"/>
    </source>
</evidence>
<evidence type="ECO:0000256" key="5">
    <source>
        <dbReference type="PROSITE-ProRule" id="PRU00489"/>
    </source>
</evidence>
<dbReference type="InterPro" id="IPR029063">
    <property type="entry name" value="SAM-dependent_MTases_sf"/>
</dbReference>
<evidence type="ECO:0000256" key="1">
    <source>
        <dbReference type="ARBA" id="ARBA00004123"/>
    </source>
</evidence>
<feature type="region of interest" description="Disordered" evidence="6">
    <location>
        <begin position="426"/>
        <end position="465"/>
    </location>
</feature>
<dbReference type="InterPro" id="IPR045123">
    <property type="entry name" value="METTL14-like"/>
</dbReference>
<evidence type="ECO:0000256" key="2">
    <source>
        <dbReference type="ARBA" id="ARBA00023242"/>
    </source>
</evidence>
<evidence type="ECO:0000313" key="8">
    <source>
        <dbReference type="Proteomes" id="UP000759131"/>
    </source>
</evidence>
<accession>A0A7R9KNK6</accession>
<feature type="region of interest" description="Disordered" evidence="6">
    <location>
        <begin position="49"/>
        <end position="135"/>
    </location>
</feature>
<dbReference type="GO" id="GO:0005634">
    <property type="term" value="C:nucleus"/>
    <property type="evidence" value="ECO:0007669"/>
    <property type="project" value="UniProtKB-SubCell"/>
</dbReference>
<dbReference type="PROSITE" id="PS51143">
    <property type="entry name" value="MT_A70"/>
    <property type="match status" value="1"/>
</dbReference>
<protein>
    <recommendedName>
        <fullName evidence="4">N(6)-adenosine-methyltransferase non-catalytic subunit METTL14</fullName>
    </recommendedName>
    <alternativeName>
        <fullName evidence="3">Methyltransferase-like protein 14</fullName>
    </alternativeName>
</protein>
<evidence type="ECO:0000256" key="4">
    <source>
        <dbReference type="ARBA" id="ARBA00049757"/>
    </source>
</evidence>